<accession>A0ABT5SWF5</accession>
<dbReference type="Gene3D" id="3.30.450.40">
    <property type="match status" value="1"/>
</dbReference>
<dbReference type="SMART" id="SM00421">
    <property type="entry name" value="HTH_LUXR"/>
    <property type="match status" value="1"/>
</dbReference>
<protein>
    <submittedName>
        <fullName evidence="5">Helix-turn-helix transcriptional regulator</fullName>
    </submittedName>
</protein>
<dbReference type="Gene3D" id="1.10.10.10">
    <property type="entry name" value="Winged helix-like DNA-binding domain superfamily/Winged helix DNA-binding domain"/>
    <property type="match status" value="1"/>
</dbReference>
<dbReference type="PROSITE" id="PS00622">
    <property type="entry name" value="HTH_LUXR_1"/>
    <property type="match status" value="1"/>
</dbReference>
<dbReference type="InterPro" id="IPR016032">
    <property type="entry name" value="Sig_transdc_resp-reg_C-effctor"/>
</dbReference>
<dbReference type="RefSeq" id="WP_274201589.1">
    <property type="nucleotide sequence ID" value="NZ_JAQZAO010000007.1"/>
</dbReference>
<evidence type="ECO:0000313" key="5">
    <source>
        <dbReference type="EMBL" id="MDD7967056.1"/>
    </source>
</evidence>
<feature type="domain" description="HTH luxR-type" evidence="4">
    <location>
        <begin position="302"/>
        <end position="329"/>
    </location>
</feature>
<keyword evidence="3" id="KW-0804">Transcription</keyword>
<dbReference type="SUPFAM" id="SSF55781">
    <property type="entry name" value="GAF domain-like"/>
    <property type="match status" value="1"/>
</dbReference>
<dbReference type="Pfam" id="PF00196">
    <property type="entry name" value="GerE"/>
    <property type="match status" value="1"/>
</dbReference>
<gene>
    <name evidence="5" type="ORF">PGB27_17100</name>
</gene>
<evidence type="ECO:0000256" key="1">
    <source>
        <dbReference type="ARBA" id="ARBA00023015"/>
    </source>
</evidence>
<evidence type="ECO:0000313" key="6">
    <source>
        <dbReference type="Proteomes" id="UP001300763"/>
    </source>
</evidence>
<dbReference type="EMBL" id="JAQZAO010000007">
    <property type="protein sequence ID" value="MDD7967056.1"/>
    <property type="molecule type" value="Genomic_DNA"/>
</dbReference>
<evidence type="ECO:0000256" key="2">
    <source>
        <dbReference type="ARBA" id="ARBA00023125"/>
    </source>
</evidence>
<proteinExistence type="predicted"/>
<reference evidence="5 6" key="1">
    <citation type="submission" date="2023-02" db="EMBL/GenBank/DDBJ databases">
        <title>Genome sequencing required for Actinomycetospora new species description.</title>
        <authorList>
            <person name="Saimee Y."/>
            <person name="Duangmal K."/>
        </authorList>
    </citation>
    <scope>NUCLEOTIDE SEQUENCE [LARGE SCALE GENOMIC DNA]</scope>
    <source>
        <strain evidence="5 6">DW7H6</strain>
    </source>
</reference>
<dbReference type="InterPro" id="IPR029016">
    <property type="entry name" value="GAF-like_dom_sf"/>
</dbReference>
<evidence type="ECO:0000259" key="4">
    <source>
        <dbReference type="PROSITE" id="PS00622"/>
    </source>
</evidence>
<dbReference type="PRINTS" id="PR00038">
    <property type="entry name" value="HTHLUXR"/>
</dbReference>
<keyword evidence="6" id="KW-1185">Reference proteome</keyword>
<evidence type="ECO:0000256" key="3">
    <source>
        <dbReference type="ARBA" id="ARBA00023163"/>
    </source>
</evidence>
<dbReference type="InterPro" id="IPR000792">
    <property type="entry name" value="Tscrpt_reg_LuxR_C"/>
</dbReference>
<dbReference type="CDD" id="cd06170">
    <property type="entry name" value="LuxR_C_like"/>
    <property type="match status" value="1"/>
</dbReference>
<dbReference type="InterPro" id="IPR036388">
    <property type="entry name" value="WH-like_DNA-bd_sf"/>
</dbReference>
<comment type="caution">
    <text evidence="5">The sequence shown here is derived from an EMBL/GenBank/DDBJ whole genome shotgun (WGS) entry which is preliminary data.</text>
</comment>
<organism evidence="5 6">
    <name type="scientific">Actinomycetospora lemnae</name>
    <dbReference type="NCBI Taxonomy" id="3019891"/>
    <lineage>
        <taxon>Bacteria</taxon>
        <taxon>Bacillati</taxon>
        <taxon>Actinomycetota</taxon>
        <taxon>Actinomycetes</taxon>
        <taxon>Pseudonocardiales</taxon>
        <taxon>Pseudonocardiaceae</taxon>
        <taxon>Actinomycetospora</taxon>
    </lineage>
</organism>
<sequence>MVARDAAESAVRTFRRSVRATMPAVEVLRAAAGALGHRVPADFSCAVLLDPATLLDTGGVHDSSFPDEVLPRMFEIEHVDHEGADNLRALVARRATVSVLSESARDELPADTYYRDILRPLGMSDEMRVVLRHGPYVWGLLVWCRSGSAGFSAGDVAVARGLAAPVADAVRASLALEGADFGDLPDAPGLTVVDGDHTIISSSPTAERWLNELQESGVRGTRTPNTLRALVSHSMANPERPARSCAFTRTGRWAALHAWPLDGGRTAVSVGPAGLNDLIAVVLDVYGLTVREREVTEQVLRGRSTKQIAASLHMSAYTVQDHLRAVFEKAGVGSRRELMSTIFTRHYQPRLGAAVDDGLVTDGRRRADRS</sequence>
<dbReference type="PANTHER" id="PTHR44688">
    <property type="entry name" value="DNA-BINDING TRANSCRIPTIONAL ACTIVATOR DEVR_DOSR"/>
    <property type="match status" value="1"/>
</dbReference>
<name>A0ABT5SWF5_9PSEU</name>
<dbReference type="Proteomes" id="UP001300763">
    <property type="component" value="Unassembled WGS sequence"/>
</dbReference>
<dbReference type="SUPFAM" id="SSF46894">
    <property type="entry name" value="C-terminal effector domain of the bipartite response regulators"/>
    <property type="match status" value="1"/>
</dbReference>
<keyword evidence="1" id="KW-0805">Transcription regulation</keyword>
<dbReference type="PANTHER" id="PTHR44688:SF16">
    <property type="entry name" value="DNA-BINDING TRANSCRIPTIONAL ACTIVATOR DEVR_DOSR"/>
    <property type="match status" value="1"/>
</dbReference>
<keyword evidence="2" id="KW-0238">DNA-binding</keyword>